<dbReference type="PANTHER" id="PTHR30290:SF9">
    <property type="entry name" value="OLIGOPEPTIDE-BINDING PROTEIN APPA"/>
    <property type="match status" value="1"/>
</dbReference>
<evidence type="ECO:0000313" key="5">
    <source>
        <dbReference type="EMBL" id="AJE84130.1"/>
    </source>
</evidence>
<dbReference type="Pfam" id="PF00496">
    <property type="entry name" value="SBP_bac_5"/>
    <property type="match status" value="1"/>
</dbReference>
<protein>
    <submittedName>
        <fullName evidence="5">Putative peptide ABC transporter substrate-binding protein</fullName>
    </submittedName>
</protein>
<dbReference type="Gene3D" id="3.10.105.10">
    <property type="entry name" value="Dipeptide-binding Protein, Domain 3"/>
    <property type="match status" value="1"/>
</dbReference>
<organism evidence="5 6">
    <name type="scientific">Streptomyces albus (strain ATCC 21838 / DSM 41398 / FERM P-419 / JCM 4703 / NBRC 107858)</name>
    <dbReference type="NCBI Taxonomy" id="1081613"/>
    <lineage>
        <taxon>Bacteria</taxon>
        <taxon>Bacillati</taxon>
        <taxon>Actinomycetota</taxon>
        <taxon>Actinomycetes</taxon>
        <taxon>Kitasatosporales</taxon>
        <taxon>Streptomycetaceae</taxon>
        <taxon>Streptomyces</taxon>
    </lineage>
</organism>
<dbReference type="Proteomes" id="UP000031523">
    <property type="component" value="Chromosome"/>
</dbReference>
<keyword evidence="6" id="KW-1185">Reference proteome</keyword>
<accession>A0A0B5EY14</accession>
<dbReference type="PANTHER" id="PTHR30290">
    <property type="entry name" value="PERIPLASMIC BINDING COMPONENT OF ABC TRANSPORTER"/>
    <property type="match status" value="1"/>
</dbReference>
<dbReference type="EMBL" id="CP010519">
    <property type="protein sequence ID" value="AJE84130.1"/>
    <property type="molecule type" value="Genomic_DNA"/>
</dbReference>
<dbReference type="GO" id="GO:0042597">
    <property type="term" value="C:periplasmic space"/>
    <property type="evidence" value="ECO:0007669"/>
    <property type="project" value="UniProtKB-ARBA"/>
</dbReference>
<dbReference type="PROSITE" id="PS51318">
    <property type="entry name" value="TAT"/>
    <property type="match status" value="1"/>
</dbReference>
<evidence type="ECO:0000256" key="1">
    <source>
        <dbReference type="ARBA" id="ARBA00005695"/>
    </source>
</evidence>
<dbReference type="GO" id="GO:0043190">
    <property type="term" value="C:ATP-binding cassette (ABC) transporter complex"/>
    <property type="evidence" value="ECO:0007669"/>
    <property type="project" value="InterPro"/>
</dbReference>
<keyword evidence="3" id="KW-0732">Signal</keyword>
<gene>
    <name evidence="5" type="ORF">SLNWT_3754</name>
</gene>
<dbReference type="Gene3D" id="3.40.190.10">
    <property type="entry name" value="Periplasmic binding protein-like II"/>
    <property type="match status" value="1"/>
</dbReference>
<feature type="domain" description="Solute-binding protein family 5" evidence="4">
    <location>
        <begin position="82"/>
        <end position="396"/>
    </location>
</feature>
<name>A0A0B5EY14_STRA4</name>
<evidence type="ECO:0000256" key="3">
    <source>
        <dbReference type="ARBA" id="ARBA00022729"/>
    </source>
</evidence>
<dbReference type="InterPro" id="IPR030678">
    <property type="entry name" value="Peptide/Ni-bd"/>
</dbReference>
<keyword evidence="2" id="KW-0813">Transport</keyword>
<dbReference type="PIRSF" id="PIRSF002741">
    <property type="entry name" value="MppA"/>
    <property type="match status" value="1"/>
</dbReference>
<dbReference type="PROSITE" id="PS51257">
    <property type="entry name" value="PROKAR_LIPOPROTEIN"/>
    <property type="match status" value="1"/>
</dbReference>
<evidence type="ECO:0000256" key="2">
    <source>
        <dbReference type="ARBA" id="ARBA00022448"/>
    </source>
</evidence>
<evidence type="ECO:0000259" key="4">
    <source>
        <dbReference type="Pfam" id="PF00496"/>
    </source>
</evidence>
<dbReference type="CDD" id="cd00995">
    <property type="entry name" value="PBP2_NikA_DppA_OppA_like"/>
    <property type="match status" value="1"/>
</dbReference>
<dbReference type="Gene3D" id="3.90.76.10">
    <property type="entry name" value="Dipeptide-binding Protein, Domain 1"/>
    <property type="match status" value="1"/>
</dbReference>
<dbReference type="SUPFAM" id="SSF53850">
    <property type="entry name" value="Periplasmic binding protein-like II"/>
    <property type="match status" value="1"/>
</dbReference>
<dbReference type="InterPro" id="IPR039424">
    <property type="entry name" value="SBP_5"/>
</dbReference>
<reference evidence="5 6" key="1">
    <citation type="submission" date="2015-01" db="EMBL/GenBank/DDBJ databases">
        <title>Enhanced salinomycin production by adjusting the supply of polyketide extender units in Streptomyce albus DSM 41398.</title>
        <authorList>
            <person name="Lu C."/>
        </authorList>
    </citation>
    <scope>NUCLEOTIDE SEQUENCE [LARGE SCALE GENOMIC DNA]</scope>
    <source>
        <strain evidence="6">ATCC 21838 / DSM 41398 / FERM P-419 / JCM 4703 / NBRC 107858</strain>
    </source>
</reference>
<dbReference type="InterPro" id="IPR000914">
    <property type="entry name" value="SBP_5_dom"/>
</dbReference>
<sequence>MVDLNRRHLLTALGGGAAALAVGGCRSAADSGQSSGASGEVLRLAQIADIQPQGLFSQNANDFTVARLLFNSLTRYDHRTLEPRPELAREWRWSADRRRLTLRLREGVSFHSGREFTAADVIASIRAQQDPKNTSQLINTAAAVTGLRARGDHELELRLSRPVNNLFDLFELMPVVDRKTLPGLLGGKQIIGTGPFRLKSWAAGDEAVLVRNPRYWRRGTPRLAGVRIRTIPQLQSLVASLRTGQSDFVPGLAPADVAGLSGDKRFTTRFTDTRDNGWYLGVNVRKEAVKDRRTRQALSYAVDRERMAEVVFKGTAEPTSLPWPASSPAHRPELTGHYAHRPAKARKLLDEAGGAPRGPLRLAYNSSLPATRYLAQIVQSDLAGVGVEVRLMPLLGADLGARLGSGELPELWINTHGFAHLHPASLVTGAKPFRYDANASGYTGKEYAKAAETAWTATGAAAREAYDTLNSVLLREQFVISLVQTGAAMTMTRRLKGLDWSMFDALDLDEATLDAA</sequence>
<proteinExistence type="inferred from homology"/>
<evidence type="ECO:0000313" key="6">
    <source>
        <dbReference type="Proteomes" id="UP000031523"/>
    </source>
</evidence>
<dbReference type="GO" id="GO:1904680">
    <property type="term" value="F:peptide transmembrane transporter activity"/>
    <property type="evidence" value="ECO:0007669"/>
    <property type="project" value="TreeGrafter"/>
</dbReference>
<dbReference type="AlphaFoldDB" id="A0A0B5EY14"/>
<dbReference type="GO" id="GO:0015833">
    <property type="term" value="P:peptide transport"/>
    <property type="evidence" value="ECO:0007669"/>
    <property type="project" value="TreeGrafter"/>
</dbReference>
<comment type="similarity">
    <text evidence="1">Belongs to the bacterial solute-binding protein 5 family.</text>
</comment>
<dbReference type="KEGG" id="sals:SLNWT_3754"/>
<dbReference type="InterPro" id="IPR006311">
    <property type="entry name" value="TAT_signal"/>
</dbReference>